<name>A0AAQ3S412_VIGMU</name>
<gene>
    <name evidence="2" type="ORF">V8G54_012450</name>
</gene>
<evidence type="ECO:0000313" key="3">
    <source>
        <dbReference type="Proteomes" id="UP001374535"/>
    </source>
</evidence>
<evidence type="ECO:0000256" key="1">
    <source>
        <dbReference type="SAM" id="MobiDB-lite"/>
    </source>
</evidence>
<feature type="compositionally biased region" description="Polar residues" evidence="1">
    <location>
        <begin position="157"/>
        <end position="180"/>
    </location>
</feature>
<proteinExistence type="predicted"/>
<organism evidence="2 3">
    <name type="scientific">Vigna mungo</name>
    <name type="common">Black gram</name>
    <name type="synonym">Phaseolus mungo</name>
    <dbReference type="NCBI Taxonomy" id="3915"/>
    <lineage>
        <taxon>Eukaryota</taxon>
        <taxon>Viridiplantae</taxon>
        <taxon>Streptophyta</taxon>
        <taxon>Embryophyta</taxon>
        <taxon>Tracheophyta</taxon>
        <taxon>Spermatophyta</taxon>
        <taxon>Magnoliopsida</taxon>
        <taxon>eudicotyledons</taxon>
        <taxon>Gunneridae</taxon>
        <taxon>Pentapetalae</taxon>
        <taxon>rosids</taxon>
        <taxon>fabids</taxon>
        <taxon>Fabales</taxon>
        <taxon>Fabaceae</taxon>
        <taxon>Papilionoideae</taxon>
        <taxon>50 kb inversion clade</taxon>
        <taxon>NPAAA clade</taxon>
        <taxon>indigoferoid/millettioid clade</taxon>
        <taxon>Phaseoleae</taxon>
        <taxon>Vigna</taxon>
    </lineage>
</organism>
<sequence length="180" mass="20034">MWHSRFSLFSWPHLRFPLLSIPSPSPPLPAYLSSLRRCTSSPSSSPNPNEVITTIQKSASNARRNIIKVSMNKNSTFLLKYFLDLTLPCRRKSGEMGRNALMERAEAHGLATMLVYGKGETLGLEDSEGLGFGKRGLGFGKQRTIMDFKTEKKESETNNVNNPENAHQTLDSSSQVSIDT</sequence>
<keyword evidence="3" id="KW-1185">Reference proteome</keyword>
<protein>
    <submittedName>
        <fullName evidence="2">Uncharacterized protein</fullName>
    </submittedName>
</protein>
<accession>A0AAQ3S412</accession>
<dbReference type="AlphaFoldDB" id="A0AAQ3S412"/>
<feature type="region of interest" description="Disordered" evidence="1">
    <location>
        <begin position="149"/>
        <end position="180"/>
    </location>
</feature>
<dbReference type="Proteomes" id="UP001374535">
    <property type="component" value="Chromosome 4"/>
</dbReference>
<dbReference type="EMBL" id="CP144697">
    <property type="protein sequence ID" value="WVZ14884.1"/>
    <property type="molecule type" value="Genomic_DNA"/>
</dbReference>
<evidence type="ECO:0000313" key="2">
    <source>
        <dbReference type="EMBL" id="WVZ14884.1"/>
    </source>
</evidence>
<reference evidence="2 3" key="1">
    <citation type="journal article" date="2023" name="Life. Sci Alliance">
        <title>Evolutionary insights into 3D genome organization and epigenetic landscape of Vigna mungo.</title>
        <authorList>
            <person name="Junaid A."/>
            <person name="Singh B."/>
            <person name="Bhatia S."/>
        </authorList>
    </citation>
    <scope>NUCLEOTIDE SEQUENCE [LARGE SCALE GENOMIC DNA]</scope>
    <source>
        <strain evidence="2">Urdbean</strain>
    </source>
</reference>